<feature type="compositionally biased region" description="Polar residues" evidence="1">
    <location>
        <begin position="9"/>
        <end position="30"/>
    </location>
</feature>
<reference evidence="2" key="1">
    <citation type="submission" date="2023-01" db="EMBL/GenBank/DDBJ databases">
        <title>Genome assembly of the deep-sea coral Lophelia pertusa.</title>
        <authorList>
            <person name="Herrera S."/>
            <person name="Cordes E."/>
        </authorList>
    </citation>
    <scope>NUCLEOTIDE SEQUENCE</scope>
    <source>
        <strain evidence="2">USNM1676648</strain>
        <tissue evidence="2">Polyp</tissue>
    </source>
</reference>
<evidence type="ECO:0000256" key="1">
    <source>
        <dbReference type="SAM" id="MobiDB-lite"/>
    </source>
</evidence>
<keyword evidence="3" id="KW-1185">Reference proteome</keyword>
<accession>A0A9W9Z626</accession>
<name>A0A9W9Z626_9CNID</name>
<proteinExistence type="predicted"/>
<dbReference type="EMBL" id="MU826624">
    <property type="protein sequence ID" value="KAJ7375620.1"/>
    <property type="molecule type" value="Genomic_DNA"/>
</dbReference>
<feature type="non-terminal residue" evidence="2">
    <location>
        <position position="131"/>
    </location>
</feature>
<dbReference type="Proteomes" id="UP001163046">
    <property type="component" value="Unassembled WGS sequence"/>
</dbReference>
<protein>
    <submittedName>
        <fullName evidence="2">Uncharacterized protein</fullName>
    </submittedName>
</protein>
<comment type="caution">
    <text evidence="2">The sequence shown here is derived from an EMBL/GenBank/DDBJ whole genome shotgun (WGS) entry which is preliminary data.</text>
</comment>
<dbReference type="AlphaFoldDB" id="A0A9W9Z626"/>
<evidence type="ECO:0000313" key="3">
    <source>
        <dbReference type="Proteomes" id="UP001163046"/>
    </source>
</evidence>
<gene>
    <name evidence="2" type="ORF">OS493_040019</name>
</gene>
<sequence length="131" mass="14547">TVGPPPPSTVTLTKPTEPTEPSNTATTGIRTSGQAMEHIDFNNPLYREMLGLDVRQNPNDTFFKHDTTPASSEEGVREFSNPMYDDINGGEQTVKFNLDSRYIPGGEDTSLWGIWTNEVFPSCIERSARHS</sequence>
<organism evidence="2 3">
    <name type="scientific">Desmophyllum pertusum</name>
    <dbReference type="NCBI Taxonomy" id="174260"/>
    <lineage>
        <taxon>Eukaryota</taxon>
        <taxon>Metazoa</taxon>
        <taxon>Cnidaria</taxon>
        <taxon>Anthozoa</taxon>
        <taxon>Hexacorallia</taxon>
        <taxon>Scleractinia</taxon>
        <taxon>Caryophylliina</taxon>
        <taxon>Caryophylliidae</taxon>
        <taxon>Desmophyllum</taxon>
    </lineage>
</organism>
<evidence type="ECO:0000313" key="2">
    <source>
        <dbReference type="EMBL" id="KAJ7375620.1"/>
    </source>
</evidence>
<feature type="region of interest" description="Disordered" evidence="1">
    <location>
        <begin position="1"/>
        <end position="30"/>
    </location>
</feature>